<gene>
    <name evidence="3" type="ORF">AB447_209175</name>
    <name evidence="4" type="ORF">P8828_20720</name>
</gene>
<evidence type="ECO:0000256" key="1">
    <source>
        <dbReference type="ARBA" id="ARBA00007521"/>
    </source>
</evidence>
<dbReference type="Proteomes" id="UP000036168">
    <property type="component" value="Unassembled WGS sequence"/>
</dbReference>
<dbReference type="AlphaFoldDB" id="A0A0T6BI65"/>
<dbReference type="Gene3D" id="2.30.30.110">
    <property type="match status" value="1"/>
</dbReference>
<evidence type="ECO:0000313" key="3">
    <source>
        <dbReference type="EMBL" id="KRT87129.1"/>
    </source>
</evidence>
<accession>A0A0T6BI65</accession>
<organism evidence="3 5">
    <name type="scientific">Bacillus glycinifermentans</name>
    <dbReference type="NCBI Taxonomy" id="1664069"/>
    <lineage>
        <taxon>Bacteria</taxon>
        <taxon>Bacillati</taxon>
        <taxon>Bacillota</taxon>
        <taxon>Bacilli</taxon>
        <taxon>Bacillales</taxon>
        <taxon>Bacillaceae</taxon>
        <taxon>Bacillus</taxon>
    </lineage>
</organism>
<dbReference type="RefSeq" id="WP_048355930.1">
    <property type="nucleotide sequence ID" value="NZ_JARRTL010000027.1"/>
</dbReference>
<dbReference type="InterPro" id="IPR003477">
    <property type="entry name" value="PemK-like"/>
</dbReference>
<reference evidence="3" key="2">
    <citation type="submission" date="2015-10" db="EMBL/GenBank/DDBJ databases">
        <authorList>
            <person name="Gilbert D.G."/>
        </authorList>
    </citation>
    <scope>NUCLEOTIDE SEQUENCE</scope>
    <source>
        <strain evidence="3">GO-13</strain>
    </source>
</reference>
<dbReference type="EMBL" id="LECW02000082">
    <property type="protein sequence ID" value="KRT87129.1"/>
    <property type="molecule type" value="Genomic_DNA"/>
</dbReference>
<dbReference type="Proteomes" id="UP001341297">
    <property type="component" value="Unassembled WGS sequence"/>
</dbReference>
<reference evidence="3 5" key="1">
    <citation type="journal article" date="2015" name="Int. J. Syst. Evol. Microbiol.">
        <title>Bacillus glycinifermentans sp. nov., isolated from fermented soybean paste.</title>
        <authorList>
            <person name="Kim S.J."/>
            <person name="Dunlap C.A."/>
            <person name="Kwon S.W."/>
            <person name="Rooney A.P."/>
        </authorList>
    </citation>
    <scope>NUCLEOTIDE SEQUENCE [LARGE SCALE GENOMIC DNA]</scope>
    <source>
        <strain evidence="3 5">GO-13</strain>
    </source>
</reference>
<evidence type="ECO:0000313" key="4">
    <source>
        <dbReference type="EMBL" id="MEC0487181.1"/>
    </source>
</evidence>
<keyword evidence="6" id="KW-1185">Reference proteome</keyword>
<dbReference type="Pfam" id="PF02452">
    <property type="entry name" value="PemK_toxin"/>
    <property type="match status" value="1"/>
</dbReference>
<dbReference type="SUPFAM" id="SSF50118">
    <property type="entry name" value="Cell growth inhibitor/plasmid maintenance toxic component"/>
    <property type="match status" value="1"/>
</dbReference>
<dbReference type="InterPro" id="IPR011067">
    <property type="entry name" value="Plasmid_toxin/cell-grow_inhib"/>
</dbReference>
<dbReference type="OrthoDB" id="2973736at2"/>
<evidence type="ECO:0000313" key="5">
    <source>
        <dbReference type="Proteomes" id="UP000036168"/>
    </source>
</evidence>
<evidence type="ECO:0000256" key="2">
    <source>
        <dbReference type="ARBA" id="ARBA00022649"/>
    </source>
</evidence>
<protein>
    <submittedName>
        <fullName evidence="4">Type II toxin-antitoxin system PemK/MazF family toxin</fullName>
    </submittedName>
</protein>
<reference evidence="4 6" key="3">
    <citation type="submission" date="2023-03" db="EMBL/GenBank/DDBJ databases">
        <title>Agriculturally important microbes genome sequencing.</title>
        <authorList>
            <person name="Dunlap C."/>
        </authorList>
    </citation>
    <scope>NUCLEOTIDE SEQUENCE [LARGE SCALE GENOMIC DNA]</scope>
    <source>
        <strain evidence="4 6">CBP-3203</strain>
    </source>
</reference>
<name>A0A0T6BI65_9BACI</name>
<proteinExistence type="inferred from homology"/>
<comment type="similarity">
    <text evidence="1">Belongs to the PemK/MazF family.</text>
</comment>
<evidence type="ECO:0000313" key="6">
    <source>
        <dbReference type="Proteomes" id="UP001341297"/>
    </source>
</evidence>
<dbReference type="EMBL" id="JARRTL010000027">
    <property type="protein sequence ID" value="MEC0487181.1"/>
    <property type="molecule type" value="Genomic_DNA"/>
</dbReference>
<dbReference type="GO" id="GO:0003677">
    <property type="term" value="F:DNA binding"/>
    <property type="evidence" value="ECO:0007669"/>
    <property type="project" value="InterPro"/>
</dbReference>
<sequence length="115" mass="13353">MIQVGDIYLVEVAFEDDPSKSKPRPVVIIDVDKNNNVTFLAISEITSQSPSNPPKYYDQFKSPINKWKQAGLDKMSYVKTHKISAIQDRELKRYLGKMEFEDLYRAIEKIKDNLK</sequence>
<comment type="caution">
    <text evidence="3">The sequence shown here is derived from an EMBL/GenBank/DDBJ whole genome shotgun (WGS) entry which is preliminary data.</text>
</comment>
<keyword evidence="2" id="KW-1277">Toxin-antitoxin system</keyword>